<dbReference type="Proteomes" id="UP000606721">
    <property type="component" value="Unassembled WGS sequence"/>
</dbReference>
<dbReference type="RefSeq" id="WP_190383282.1">
    <property type="nucleotide sequence ID" value="NZ_JACJQT010000033.1"/>
</dbReference>
<evidence type="ECO:0000256" key="2">
    <source>
        <dbReference type="ARBA" id="ARBA00022692"/>
    </source>
</evidence>
<evidence type="ECO:0000256" key="1">
    <source>
        <dbReference type="ARBA" id="ARBA00004167"/>
    </source>
</evidence>
<accession>A0ABR8BXV9</accession>
<feature type="domain" description="Translocation and assembly module TamB C-terminal" evidence="6">
    <location>
        <begin position="1476"/>
        <end position="1850"/>
    </location>
</feature>
<keyword evidence="8" id="KW-1185">Reference proteome</keyword>
<comment type="caution">
    <text evidence="7">The sequence shown here is derived from an EMBL/GenBank/DDBJ whole genome shotgun (WGS) entry which is preliminary data.</text>
</comment>
<evidence type="ECO:0000259" key="6">
    <source>
        <dbReference type="Pfam" id="PF04357"/>
    </source>
</evidence>
<dbReference type="PANTHER" id="PTHR34457:SF3">
    <property type="entry name" value="PROTEIN TIC236, CHLOROPLASTIC"/>
    <property type="match status" value="1"/>
</dbReference>
<dbReference type="InterPro" id="IPR007452">
    <property type="entry name" value="TamB_C"/>
</dbReference>
<dbReference type="Pfam" id="PF04357">
    <property type="entry name" value="TamB"/>
    <property type="match status" value="1"/>
</dbReference>
<dbReference type="PANTHER" id="PTHR34457">
    <property type="entry name" value="EMBRYO DEFECTIVE 2410"/>
    <property type="match status" value="1"/>
</dbReference>
<evidence type="ECO:0000313" key="7">
    <source>
        <dbReference type="EMBL" id="MBD2279285.1"/>
    </source>
</evidence>
<evidence type="ECO:0000256" key="5">
    <source>
        <dbReference type="SAM" id="Phobius"/>
    </source>
</evidence>
<name>A0ABR8BXV9_APHFL</name>
<organism evidence="7 8">
    <name type="scientific">Aphanizomenon flos-aquae FACHB-1040</name>
    <dbReference type="NCBI Taxonomy" id="2692887"/>
    <lineage>
        <taxon>Bacteria</taxon>
        <taxon>Bacillati</taxon>
        <taxon>Cyanobacteriota</taxon>
        <taxon>Cyanophyceae</taxon>
        <taxon>Nostocales</taxon>
        <taxon>Aphanizomenonaceae</taxon>
        <taxon>Aphanizomenon</taxon>
    </lineage>
</organism>
<evidence type="ECO:0000256" key="4">
    <source>
        <dbReference type="ARBA" id="ARBA00023136"/>
    </source>
</evidence>
<keyword evidence="4 5" id="KW-0472">Membrane</keyword>
<keyword evidence="2 5" id="KW-0812">Transmembrane</keyword>
<dbReference type="EMBL" id="JACJQT010000033">
    <property type="protein sequence ID" value="MBD2279285.1"/>
    <property type="molecule type" value="Genomic_DNA"/>
</dbReference>
<dbReference type="InterPro" id="IPR053022">
    <property type="entry name" value="Chloroplast_translocon_comp"/>
</dbReference>
<sequence>MSNSPSQNSRPGNSGINRLWWTIIGRAGLGIGALLLLGIIGGVWRLKGFVDHDLVPLATQGLTNTLNRPVKLGAVKSFSLTGVQFAASEIPATPTDPDRVNVKAVDVGFDIWKLVINRNLRLDVTLINPDVYVEQDRQGSWLTTTIAPPTEAGLIKTDLDKLRFRDANLVLVPKVSEGAKISLPVPVGFSGVNGTAQLFLDKNRLIKLDLAGKAVSGGDITIVGDLIPEKTLVGDFRLKAQNLLAADITRIVTLPLILQTGKVNGDLRIKVIPKQKTLLYGNAALEGVTVQIPNLPQLLNNSQGNLNFDGLLIKLDHIVTNYGKIPLTASGTIDQQAGFNLKGRVNAVSLANAQTTLKVKLPFPVSGIAQADLQIVGRVSQPVLSGNVRTLKIAQIDKVDFGQVSSKFELISSQSLLKITDIQGKTTYGGEVKGGGIIKLGKVSALNLQLQAENVPGDAIAQVYDIKTGFPIGLMTATAELKGVATNTQTVVKWQAPQAKYPATGTSIIHSDRTVSFSDIVAKVGGGIVTGSGNYSYDSKRWQALTQASKIQLTSFVDQKQQENISLAGAEFNGRLRLSGNSSPFQIETIIPENANVNIAGGTVNISQIQLNNQNFTALLQGKDLRLATIVKQANPILNNPLSGNFMITSNRENFSLKTFSGIGEAFLYIGGRTIKAANIQVAEGRYQAKIQADNIPLTKLVGAQVLRPEMQVSRPEMQGLRPEMQGLRPEIQGLRPEMQGMITGQLQVAGSVESFQPETIQGEGKGYLTLPSGIVKASEIQLNNGHYQALLATSGLQLKPFNQQLKGQLAGKLQVSGTLAAPTLADVAAVGQVRLSQGLSGMDAPIQADIGWNGEKLTIDGYNSANFQANSSTALAIKGYLLANAKKSGIPEITDVNLNIQARNYSLEGLPVQLPDLVDIAGRLDFSGQVTGKPTAPNITAKLGLRNLKVQELAFEPLLTGNLNSVSGQGLSLDVAGVKDRIAVNLDGNNRPKSILVQWQQALLSGTATGSDWDINVTNFPLKALNIALPANTPLSPGGVRGLLTGNLQINSQTWATTGNIAIEEPELGRIKGDRFATQLRYDNNTFILNNSELRKGESRYTFTANIKPWAKKPQLRANINIDKGNIQDILTAAQIFDIQDFQRGLNPPIYGTAVDLTTQSQGLPLESLFNQIQRLSEINALLNSQKQKRLDTQPIPELRDLKGILNGDISINTATTDEPRIKFNLQGQNFTWGNPTEPSRFYRAEKIIAEGGFTEGTLRLQPLRIQSENKLIAFTGYVSGKTQSGKLTVENFPIQRFNNLVKLPLGITGKLKLNAAIAGSIANPQATGELNITEGTIDKKPVESANASFSYANGRLNFGSQVLGVGSEPANIDGSIPYTLPFASEKSDSDNVTLNVNIKNEGLTLLNLFTNEIAFEKGQGELDLKVRGTRKQPFVKGTASLDNATFSAQALPGKLTNVNGKAIFDLTRVFIKSLEGKFSNGKVEAVGELPIANSKNVQIDIPLMVNLRQLSLNLKDLYQGGANGDLTITGSLLQPIISGNIELFNGQVLLAESKDENSSSAKINDLNKLDTAGKITKLNDLKLRLGKNIQISKPPVFKFQASGDLTVNGSLAEPIPDGPIKLTKGTVNLFTTQLNLAKGYPQTATFSPRQPRDPDLNIRLFAKVLDITQNSDLSRQGSLGLAGLETVRVEASINGLASQINDNLQLKSNPSRSETQIVTLLGGGFVDNQGRGDSTLGLINIAGSAVFSNFQGAFNEIGDAFGLSELRIFPTILSERPEAGRNNSSLELALEAGIDISAKFSLSTIKILTANDPLQWGVNYRINNQFRVRSSTNLTDDSRAVIEFERKF</sequence>
<reference evidence="7 8" key="1">
    <citation type="journal article" date="2020" name="ISME J.">
        <title>Comparative genomics reveals insights into cyanobacterial evolution and habitat adaptation.</title>
        <authorList>
            <person name="Chen M.Y."/>
            <person name="Teng W.K."/>
            <person name="Zhao L."/>
            <person name="Hu C.X."/>
            <person name="Zhou Y.K."/>
            <person name="Han B.P."/>
            <person name="Song L.R."/>
            <person name="Shu W.S."/>
        </authorList>
    </citation>
    <scope>NUCLEOTIDE SEQUENCE [LARGE SCALE GENOMIC DNA]</scope>
    <source>
        <strain evidence="7 8">FACHB-1040</strain>
    </source>
</reference>
<evidence type="ECO:0000313" key="8">
    <source>
        <dbReference type="Proteomes" id="UP000606721"/>
    </source>
</evidence>
<keyword evidence="3 5" id="KW-1133">Transmembrane helix</keyword>
<evidence type="ECO:0000256" key="3">
    <source>
        <dbReference type="ARBA" id="ARBA00022989"/>
    </source>
</evidence>
<gene>
    <name evidence="7" type="ORF">H6F99_13555</name>
</gene>
<comment type="subcellular location">
    <subcellularLocation>
        <location evidence="1">Membrane</location>
        <topology evidence="1">Single-pass membrane protein</topology>
    </subcellularLocation>
</comment>
<protein>
    <submittedName>
        <fullName evidence="7">Translocation/assembly module TamB domain-containing protein</fullName>
    </submittedName>
</protein>
<proteinExistence type="predicted"/>
<feature type="transmembrane region" description="Helical" evidence="5">
    <location>
        <begin position="20"/>
        <end position="44"/>
    </location>
</feature>